<dbReference type="RefSeq" id="YP_010110320.1">
    <property type="nucleotide sequence ID" value="NC_055869.1"/>
</dbReference>
<accession>A0A7M1RWB7</accession>
<dbReference type="KEGG" id="vg:65128617"/>
<sequence length="94" mass="10922">MKYIVIPRELFDTIPEEIKKKLGIDSPRMSTDGTEVMLHIEHYDTLFPPVMTLEEDENNNTANYPFPVYEAATTEFNSLITSDEWSTNTKDYDI</sequence>
<dbReference type="GeneID" id="65128617"/>
<dbReference type="Proteomes" id="UP000594086">
    <property type="component" value="Segment"/>
</dbReference>
<dbReference type="EMBL" id="MT774376">
    <property type="protein sequence ID" value="QOR58162.1"/>
    <property type="molecule type" value="Genomic_DNA"/>
</dbReference>
<evidence type="ECO:0000313" key="1">
    <source>
        <dbReference type="EMBL" id="QOR58162.1"/>
    </source>
</evidence>
<proteinExistence type="predicted"/>
<organism evidence="1 2">
    <name type="scientific">uncultured phage cr55_1</name>
    <dbReference type="NCBI Taxonomy" id="2772060"/>
    <lineage>
        <taxon>Viruses</taxon>
        <taxon>Duplodnaviria</taxon>
        <taxon>Heunggongvirae</taxon>
        <taxon>Uroviricota</taxon>
        <taxon>Caudoviricetes</taxon>
        <taxon>Crassvirales</taxon>
        <taxon>Suoliviridae</taxon>
        <taxon>Boorivirinae</taxon>
        <taxon>Culoivirus</taxon>
        <taxon>Culoivirus intestinalis</taxon>
    </lineage>
</organism>
<name>A0A7M1RWB7_9CAUD</name>
<protein>
    <submittedName>
        <fullName evidence="1">Uncharacterized protein</fullName>
    </submittedName>
</protein>
<evidence type="ECO:0000313" key="2">
    <source>
        <dbReference type="Proteomes" id="UP000594086"/>
    </source>
</evidence>
<keyword evidence="2" id="KW-1185">Reference proteome</keyword>
<reference evidence="1 2" key="1">
    <citation type="submission" date="2020-07" db="EMBL/GenBank/DDBJ databases">
        <title>Taxonomic proposal: Crassvirales, a new order of highly abundant and diverse bacterial viruses.</title>
        <authorList>
            <person name="Shkoporov A.N."/>
            <person name="Stockdale S.R."/>
            <person name="Guerin E."/>
            <person name="Ross R.P."/>
            <person name="Hill C."/>
        </authorList>
    </citation>
    <scope>NUCLEOTIDE SEQUENCE [LARGE SCALE GENOMIC DNA]</scope>
</reference>